<reference evidence="1" key="2">
    <citation type="journal article" date="2006" name="PLoS Pathog.">
        <title>New perspectives on host-parasite interplay by comparative transcriptomic and proteomic analyses of Schistosoma japonicum.</title>
        <authorList>
            <person name="Liu F."/>
            <person name="Lu J."/>
            <person name="Hu W."/>
            <person name="Wang S.Y."/>
            <person name="Cui S.J."/>
            <person name="Chi M."/>
            <person name="Yan Q."/>
            <person name="Wang X.R."/>
            <person name="Song H.D."/>
            <person name="Xu X.N."/>
            <person name="Wang J.J."/>
            <person name="Zhang X.L."/>
            <person name="Zhang X."/>
            <person name="Wang Z.Q."/>
            <person name="Xue C.L."/>
            <person name="Brindley P.J."/>
            <person name="McManus D.P."/>
            <person name="Yang P.Y."/>
            <person name="Feng Z."/>
            <person name="Chen Z."/>
            <person name="Han Z.G."/>
        </authorList>
    </citation>
    <scope>NUCLEOTIDE SEQUENCE</scope>
</reference>
<name>Q5DHY1_SCHJA</name>
<accession>Q5DHY1</accession>
<organism evidence="1">
    <name type="scientific">Schistosoma japonicum</name>
    <name type="common">Blood fluke</name>
    <dbReference type="NCBI Taxonomy" id="6182"/>
    <lineage>
        <taxon>Eukaryota</taxon>
        <taxon>Metazoa</taxon>
        <taxon>Spiralia</taxon>
        <taxon>Lophotrochozoa</taxon>
        <taxon>Platyhelminthes</taxon>
        <taxon>Trematoda</taxon>
        <taxon>Digenea</taxon>
        <taxon>Strigeidida</taxon>
        <taxon>Schistosomatoidea</taxon>
        <taxon>Schistosomatidae</taxon>
        <taxon>Schistosoma</taxon>
    </lineage>
</organism>
<sequence>MFTVLNVCTNSQDQFEVHFKISITDQMWKFCQIIANQSLLESKTSETLNFIMPESSEKSLHITAFKSLPFINSNMIGSCIMPFSSIFTHFPPISHESITKQIELDQSIGMKVEFSVELTA</sequence>
<proteinExistence type="evidence at transcript level"/>
<reference evidence="1" key="1">
    <citation type="submission" date="2004-11" db="EMBL/GenBank/DDBJ databases">
        <title>The full-length cDNA sequences of Schistosoma japonicum genes.</title>
        <authorList>
            <person name="Han Z."/>
        </authorList>
    </citation>
    <scope>NUCLEOTIDE SEQUENCE</scope>
</reference>
<dbReference type="AlphaFoldDB" id="Q5DHY1"/>
<evidence type="ECO:0000313" key="1">
    <source>
        <dbReference type="EMBL" id="AAW24575.1"/>
    </source>
</evidence>
<protein>
    <submittedName>
        <fullName evidence="1">SJCHGC05104 protein</fullName>
    </submittedName>
</protein>
<dbReference type="EMBL" id="AY812843">
    <property type="protein sequence ID" value="AAW24575.1"/>
    <property type="molecule type" value="mRNA"/>
</dbReference>